<gene>
    <name evidence="1" type="ORF">LTR24_007043</name>
</gene>
<dbReference type="InterPro" id="IPR036291">
    <property type="entry name" value="NAD(P)-bd_dom_sf"/>
</dbReference>
<dbReference type="Proteomes" id="UP001345013">
    <property type="component" value="Unassembled WGS sequence"/>
</dbReference>
<sequence>MAPSMMASGRHNTVLLLVVVATLPVTTLLLWFNYAAVVLAAQRSRLSLRKQKATWPKTALITGTGTAFGLNLARALNEEGYRVVGADVVVRDSLSIAKRSRAISKHYSLPVSAIQNAEYIARRILVVVKREGVGLWIDCSQNLPLRTIATTRTELQEKGACACIAADATSIQQLENREAFLDFLRERSLPAPEVHQVRSRSDIHNVLNHSQGKKQYMLTSPARAKPFDSSTLLPRRSLSQTYHEVSLVKVNANSPMLLQEYADPARTYECFAIVVQGVVRFFGAGQNAEFAGGNVHQDSALWQAMRAYTDAIARELGQGFSSHLTLTFGVIERVSQAGVESKLLPLKGAYQPNPAFVLPVGKSSDLVQAYVSVSQLATNGKSSLAIRETTMTTPSTTHKHLTRQRYFLLEDIANLFIDPCIGFLRRRTSLGQVLTSIVTMLHRLLFWDEAYYDFWDPVPAFWQYSVVFAWTALFASSPCKLARSTSESCRGSYQA</sequence>
<name>A0ABR0K518_9EURO</name>
<reference evidence="1 2" key="1">
    <citation type="submission" date="2023-08" db="EMBL/GenBank/DDBJ databases">
        <title>Black Yeasts Isolated from many extreme environments.</title>
        <authorList>
            <person name="Coleine C."/>
            <person name="Stajich J.E."/>
            <person name="Selbmann L."/>
        </authorList>
    </citation>
    <scope>NUCLEOTIDE SEQUENCE [LARGE SCALE GENOMIC DNA]</scope>
    <source>
        <strain evidence="1 2">CCFEE 5885</strain>
    </source>
</reference>
<evidence type="ECO:0000313" key="2">
    <source>
        <dbReference type="Proteomes" id="UP001345013"/>
    </source>
</evidence>
<comment type="caution">
    <text evidence="1">The sequence shown here is derived from an EMBL/GenBank/DDBJ whole genome shotgun (WGS) entry which is preliminary data.</text>
</comment>
<proteinExistence type="predicted"/>
<accession>A0ABR0K518</accession>
<protein>
    <submittedName>
        <fullName evidence="1">Uncharacterized protein</fullName>
    </submittedName>
</protein>
<organism evidence="1 2">
    <name type="scientific">Lithohypha guttulata</name>
    <dbReference type="NCBI Taxonomy" id="1690604"/>
    <lineage>
        <taxon>Eukaryota</taxon>
        <taxon>Fungi</taxon>
        <taxon>Dikarya</taxon>
        <taxon>Ascomycota</taxon>
        <taxon>Pezizomycotina</taxon>
        <taxon>Eurotiomycetes</taxon>
        <taxon>Chaetothyriomycetidae</taxon>
        <taxon>Chaetothyriales</taxon>
        <taxon>Trichomeriaceae</taxon>
        <taxon>Lithohypha</taxon>
    </lineage>
</organism>
<dbReference type="EMBL" id="JAVRRG010000100">
    <property type="protein sequence ID" value="KAK5086112.1"/>
    <property type="molecule type" value="Genomic_DNA"/>
</dbReference>
<evidence type="ECO:0000313" key="1">
    <source>
        <dbReference type="EMBL" id="KAK5086112.1"/>
    </source>
</evidence>
<keyword evidence="2" id="KW-1185">Reference proteome</keyword>
<dbReference type="SUPFAM" id="SSF51735">
    <property type="entry name" value="NAD(P)-binding Rossmann-fold domains"/>
    <property type="match status" value="1"/>
</dbReference>